<dbReference type="PATRIC" id="fig|216942.3.peg.639"/>
<dbReference type="KEGG" id="sll:SLITO_v1c06300"/>
<organism evidence="15 16">
    <name type="scientific">Spiroplasma litorale</name>
    <dbReference type="NCBI Taxonomy" id="216942"/>
    <lineage>
        <taxon>Bacteria</taxon>
        <taxon>Bacillati</taxon>
        <taxon>Mycoplasmatota</taxon>
        <taxon>Mollicutes</taxon>
        <taxon>Entomoplasmatales</taxon>
        <taxon>Spiroplasmataceae</taxon>
        <taxon>Spiroplasma</taxon>
    </lineage>
</organism>
<accession>A0A0K1W1S6</accession>
<dbReference type="GO" id="GO:0046872">
    <property type="term" value="F:metal ion binding"/>
    <property type="evidence" value="ECO:0007669"/>
    <property type="project" value="UniProtKB-UniRule"/>
</dbReference>
<evidence type="ECO:0000256" key="1">
    <source>
        <dbReference type="ARBA" id="ARBA00001946"/>
    </source>
</evidence>
<feature type="active site" description="For RuvC-like nuclease domain" evidence="12">
    <location>
        <position position="9"/>
    </location>
</feature>
<keyword evidence="4 12" id="KW-0255">Endonuclease</keyword>
<evidence type="ECO:0000256" key="11">
    <source>
        <dbReference type="ARBA" id="ARBA00046380"/>
    </source>
</evidence>
<dbReference type="Pfam" id="PF13395">
    <property type="entry name" value="HNH_4"/>
    <property type="match status" value="1"/>
</dbReference>
<feature type="binding site" evidence="12">
    <location>
        <position position="508"/>
    </location>
    <ligand>
        <name>Mg(2+)</name>
        <dbReference type="ChEBI" id="CHEBI:18420"/>
        <label>1</label>
    </ligand>
</feature>
<reference evidence="15 16" key="1">
    <citation type="journal article" date="2015" name="Genome Announc.">
        <title>Complete Genome Sequence of Spiroplasma litorale TN-1T (DSM 21781), a Bacterium Isolated from a Green-Eyed Horsefly (Tabanus nigrovittatus).</title>
        <authorList>
            <person name="Lo W.S."/>
            <person name="Lai Y.C."/>
            <person name="Lien Y.W."/>
            <person name="Wang T.H."/>
            <person name="Kuo C.H."/>
        </authorList>
    </citation>
    <scope>NUCLEOTIDE SEQUENCE [LARGE SCALE GENOMIC DNA]</scope>
    <source>
        <strain evidence="15 16">TN-1</strain>
    </source>
</reference>
<evidence type="ECO:0000256" key="8">
    <source>
        <dbReference type="ARBA" id="ARBA00023118"/>
    </source>
</evidence>
<dbReference type="EMBL" id="CP012357">
    <property type="protein sequence ID" value="AKX34259.1"/>
    <property type="molecule type" value="Genomic_DNA"/>
</dbReference>
<comment type="similarity">
    <text evidence="12">Belongs to the CRISPR-associated Cas9 family.</text>
</comment>
<dbReference type="OrthoDB" id="9757607at2"/>
<evidence type="ECO:0000313" key="16">
    <source>
        <dbReference type="Proteomes" id="UP000067476"/>
    </source>
</evidence>
<dbReference type="InterPro" id="IPR028629">
    <property type="entry name" value="Cas9"/>
</dbReference>
<evidence type="ECO:0000256" key="13">
    <source>
        <dbReference type="SAM" id="MobiDB-lite"/>
    </source>
</evidence>
<evidence type="ECO:0000259" key="14">
    <source>
        <dbReference type="PROSITE" id="PS51749"/>
    </source>
</evidence>
<evidence type="ECO:0000256" key="3">
    <source>
        <dbReference type="ARBA" id="ARBA00022723"/>
    </source>
</evidence>
<evidence type="ECO:0000256" key="5">
    <source>
        <dbReference type="ARBA" id="ARBA00022801"/>
    </source>
</evidence>
<evidence type="ECO:0000313" key="15">
    <source>
        <dbReference type="EMBL" id="AKX34259.1"/>
    </source>
</evidence>
<feature type="active site" description="Proton acceptor for HNH nuclease domain" evidence="12">
    <location>
        <position position="588"/>
    </location>
</feature>
<dbReference type="InterPro" id="IPR003615">
    <property type="entry name" value="HNH_nuc"/>
</dbReference>
<comment type="function">
    <text evidence="12">CRISPR (clustered regularly interspaced short palindromic repeat) is an adaptive immune system that provides protection against mobile genetic elements (viruses, transposable elements and conjugative plasmids). CRISPR clusters contain spacers, sequences complementary to antecedent mobile elements, and target invading nucleic acids. CRISPR clusters are transcribed and processed into CRISPR RNA (crRNA). In type II CRISPR systems correct processing of pre-crRNA requires a trans-encoded small RNA (tracrRNA), endogenous ribonuclease 3 (rnc) and this protein. The tracrRNA serves as a guide for ribonuclease 3-aided processing of pre-crRNA. Subsequently Cas9/crRNA/tracrRNA endonucleolytically cleaves linear or circular dsDNA target complementary to the spacer; Cas9 is inactive in the absence of the 2 guide RNAs (gRNA). Cas9 recognizes the protospacer adjacent motif (PAM) in the CRISPR repeat sequences to help distinguish self versus nonself, as targets within the bacterial CRISPR locus do not have PAMs. PAM recognition is also required for catalytic activity.</text>
</comment>
<sequence length="1069" mass="126125">MKKVNIGLDIGIASVGWSIYDIDNKKIINAGSRLFSESNSGSSNSSTTSDRRMQRGRRRNLRRLILRKQDLLKLFVKYNYLNKTNDFYNLNLNINYLEMRKKALKEKIAQEELIVLLFNYIKKRGSFNYKDDLLESKKDKFDDISIDDIKKETNLLPVEIQTNIFNEYGKYRGVKETDSLIAHEWYKKELEQILNKQVEENVVSQSFVQEYINLFDRKRLYFEGPGWTTSSKTSKSEYGWKDENEFYSRLTGFDTYNSNEKRAPKHSMTSYLFNILNDLNNINIDGIESGLTYDQKYELIESVINHNGPKNKNITLKLISSLLKVKESDIKGYRIDKENKPNFTKFEFINKLRTLLINSKLDISFISLKNIDLLDKISEILTIYQTAESRKEKLLIDCDYSFSNEQAEVISFISLTGTHSLSFKTMKVAIDEMWYDNKNHMQIFAEKNIKPDYNIKINRKFNSMPLLRQKISEMYISPVVKRSLIESIKIIKEIEKIKDLQIKDIVIELARESNSSDFKKYINEIQKKNEIENKEILEKHKVSLLKKDFKTRLKLILFNEQDGRCAYSGTPIDIDRLYSDPNYCEIDHIIPFSVSLDDSRTNKVLVLWKENQDKGKKSPYQYFRDKNRNWNEFKEKMYSLYVKNKKLGKYGNKKYSNLVLEEDINDVEVKQKFINRNLNDTRYATVEVKNYLTFFKKELNKSYSIKTINGGLTSYIRNVYLKLPKKDRDDYKHHAIDATICAIAPIIDLAEGKTLNKILDSDDENIVLKLEELGDLKNDINNFAYKFTKKVEKKSNTQLFNESIYRCINDNGNLIKTEKIDLLSLEPPKIKIIKELFTTNKNKLLIYESDKKTFDYLENIYKAYVNDVDKNDKPVKNPFYHFVNELGERITKQSNENTPPSIRYLRYKGSVINQYTKITHKFNKIKANKEIVMIGSNTIGWDLFYSKVYNLYKVLPITHNVAYFESNKSSSNIKYKLKKYESEKILYKIDETYEKKFTLHKNNELVFDYDGQKFNLIVVGFDKTHERLEFKYLYKKVDDNKRLHKTVKKMKNIKLITSNSTRTKVKIID</sequence>
<evidence type="ECO:0000256" key="4">
    <source>
        <dbReference type="ARBA" id="ARBA00022759"/>
    </source>
</evidence>
<dbReference type="GO" id="GO:0016787">
    <property type="term" value="F:hydrolase activity"/>
    <property type="evidence" value="ECO:0007669"/>
    <property type="project" value="UniProtKB-KW"/>
</dbReference>
<keyword evidence="16" id="KW-1185">Reference proteome</keyword>
<feature type="binding site" evidence="12">
    <location>
        <position position="512"/>
    </location>
    <ligand>
        <name>Mg(2+)</name>
        <dbReference type="ChEBI" id="CHEBI:18420"/>
        <label>2</label>
    </ligand>
</feature>
<dbReference type="AlphaFoldDB" id="A0A0K1W1S6"/>
<feature type="region of interest" description="Disordered" evidence="13">
    <location>
        <begin position="36"/>
        <end position="56"/>
    </location>
</feature>
<dbReference type="STRING" id="216942.SLITO_v1c06300"/>
<keyword evidence="8 12" id="KW-0051">Antiviral defense</keyword>
<comment type="domain">
    <text evidence="12">Has 2 endonuclease domains. The discontinuous RuvC-like domain cleaves the target DNA noncomplementary to crRNA while the HNH nuclease domain cleaves the target DNA complementary to crRNA.</text>
</comment>
<dbReference type="GO" id="GO:0004519">
    <property type="term" value="F:endonuclease activity"/>
    <property type="evidence" value="ECO:0007669"/>
    <property type="project" value="UniProtKB-UniRule"/>
</dbReference>
<evidence type="ECO:0000256" key="6">
    <source>
        <dbReference type="ARBA" id="ARBA00022842"/>
    </source>
</evidence>
<feature type="domain" description="HNH Cas9-type" evidence="14">
    <location>
        <begin position="511"/>
        <end position="678"/>
    </location>
</feature>
<dbReference type="GO" id="GO:0003677">
    <property type="term" value="F:DNA binding"/>
    <property type="evidence" value="ECO:0007669"/>
    <property type="project" value="UniProtKB-UniRule"/>
</dbReference>
<gene>
    <name evidence="12 15" type="primary">cas9</name>
    <name evidence="15" type="ORF">SLITO_v1c06300</name>
</gene>
<dbReference type="GO" id="GO:0043571">
    <property type="term" value="P:maintenance of CRISPR repeat elements"/>
    <property type="evidence" value="ECO:0007669"/>
    <property type="project" value="UniProtKB-UniRule"/>
</dbReference>
<comment type="subunit">
    <text evidence="11 12">Monomer. Binds crRNA and tracrRNA.</text>
</comment>
<feature type="binding site" evidence="12">
    <location>
        <position position="9"/>
    </location>
    <ligand>
        <name>Mg(2+)</name>
        <dbReference type="ChEBI" id="CHEBI:18420"/>
        <label>1</label>
    </ligand>
</feature>
<evidence type="ECO:0000256" key="12">
    <source>
        <dbReference type="HAMAP-Rule" id="MF_01480"/>
    </source>
</evidence>
<keyword evidence="10" id="KW-0464">Manganese</keyword>
<dbReference type="InterPro" id="IPR036397">
    <property type="entry name" value="RNaseH_sf"/>
</dbReference>
<dbReference type="Gene3D" id="1.10.30.50">
    <property type="match status" value="1"/>
</dbReference>
<dbReference type="InterPro" id="IPR040656">
    <property type="entry name" value="Cas9_WED_dom"/>
</dbReference>
<feature type="compositionally biased region" description="Low complexity" evidence="13">
    <location>
        <begin position="36"/>
        <end position="48"/>
    </location>
</feature>
<feature type="binding site" evidence="12">
    <location>
        <position position="9"/>
    </location>
    <ligand>
        <name>Mg(2+)</name>
        <dbReference type="ChEBI" id="CHEBI:18420"/>
        <label>2</label>
    </ligand>
</feature>
<protein>
    <recommendedName>
        <fullName evidence="12">CRISPR-associated endonuclease Cas9</fullName>
        <ecNumber evidence="12">3.1.-.-</ecNumber>
    </recommendedName>
</protein>
<evidence type="ECO:0000256" key="9">
    <source>
        <dbReference type="ARBA" id="ARBA00023125"/>
    </source>
</evidence>
<dbReference type="Proteomes" id="UP000067476">
    <property type="component" value="Chromosome"/>
</dbReference>
<dbReference type="HAMAP" id="MF_01480">
    <property type="entry name" value="Cas9"/>
    <property type="match status" value="1"/>
</dbReference>
<keyword evidence="3 12" id="KW-0479">Metal-binding</keyword>
<dbReference type="Pfam" id="PF18061">
    <property type="entry name" value="CRISPR_Cas9_WED"/>
    <property type="match status" value="1"/>
</dbReference>
<feature type="binding site" evidence="12">
    <location>
        <position position="734"/>
    </location>
    <ligand>
        <name>Mg(2+)</name>
        <dbReference type="ChEBI" id="CHEBI:18420"/>
        <label>2</label>
    </ligand>
</feature>
<dbReference type="GO" id="GO:0051607">
    <property type="term" value="P:defense response to virus"/>
    <property type="evidence" value="ECO:0007669"/>
    <property type="project" value="UniProtKB-UniRule"/>
</dbReference>
<comment type="cofactor">
    <cofactor evidence="1 12">
        <name>Mg(2+)</name>
        <dbReference type="ChEBI" id="CHEBI:18420"/>
    </cofactor>
</comment>
<proteinExistence type="inferred from homology"/>
<feature type="binding site" evidence="12">
    <location>
        <position position="512"/>
    </location>
    <ligand>
        <name>Mg(2+)</name>
        <dbReference type="ChEBI" id="CHEBI:18420"/>
        <label>1</label>
    </ligand>
</feature>
<dbReference type="PROSITE" id="PS51749">
    <property type="entry name" value="HNH_CAS9"/>
    <property type="match status" value="1"/>
</dbReference>
<dbReference type="Gene3D" id="3.30.420.10">
    <property type="entry name" value="Ribonuclease H-like superfamily/Ribonuclease H"/>
    <property type="match status" value="2"/>
</dbReference>
<keyword evidence="5 12" id="KW-0378">Hydrolase</keyword>
<evidence type="ECO:0000256" key="7">
    <source>
        <dbReference type="ARBA" id="ARBA00022884"/>
    </source>
</evidence>
<keyword evidence="9 12" id="KW-0238">DNA-binding</keyword>
<dbReference type="GO" id="GO:0003723">
    <property type="term" value="F:RNA binding"/>
    <property type="evidence" value="ECO:0007669"/>
    <property type="project" value="UniProtKB-UniRule"/>
</dbReference>
<keyword evidence="6 12" id="KW-0460">Magnesium</keyword>
<dbReference type="EC" id="3.1.-.-" evidence="12"/>
<evidence type="ECO:0000256" key="10">
    <source>
        <dbReference type="ARBA" id="ARBA00023211"/>
    </source>
</evidence>
<dbReference type="NCBIfam" id="TIGR01865">
    <property type="entry name" value="cas_Csn1"/>
    <property type="match status" value="1"/>
</dbReference>
<keyword evidence="7 12" id="KW-0694">RNA-binding</keyword>
<name>A0A0K1W1S6_9MOLU</name>
<dbReference type="InterPro" id="IPR033114">
    <property type="entry name" value="HNH_CAS9"/>
</dbReference>
<keyword evidence="2 12" id="KW-0540">Nuclease</keyword>
<evidence type="ECO:0000256" key="2">
    <source>
        <dbReference type="ARBA" id="ARBA00022722"/>
    </source>
</evidence>
<dbReference type="RefSeq" id="WP_075058359.1">
    <property type="nucleotide sequence ID" value="NZ_CP012357.1"/>
</dbReference>